<dbReference type="CDD" id="cd00761">
    <property type="entry name" value="Glyco_tranf_GTA_type"/>
    <property type="match status" value="1"/>
</dbReference>
<evidence type="ECO:0000313" key="2">
    <source>
        <dbReference type="EMBL" id="MFC3145836.1"/>
    </source>
</evidence>
<dbReference type="SUPFAM" id="SSF53448">
    <property type="entry name" value="Nucleotide-diphospho-sugar transferases"/>
    <property type="match status" value="1"/>
</dbReference>
<feature type="domain" description="Glycosyltransferase 2-like" evidence="1">
    <location>
        <begin position="14"/>
        <end position="138"/>
    </location>
</feature>
<dbReference type="Proteomes" id="UP001595632">
    <property type="component" value="Unassembled WGS sequence"/>
</dbReference>
<sequence>MGSQPDMTDAPTVSIVLPVHNREVLVRRAIDSVLAQTRRDFELIVIDDCSTDRTVEVVREYCTDPRVRLELNTTNLGAGGARNRGIELARGRYVAFQDSDDRWFPEKLELQLQAIEAAPDCRVCYCGALYYSSVQCYYIPRHGAFDIGAAAQGDISEAVLHSNPTTPQTLMVERSLFEEVGGFDTSLRINEDWELAVRLAQKTRFAFVPDPLVVIYRTENSVSSDKVADTAFRKKLLTDYADLYAKYPGARARQNYIIGGQSIENAAHRDAVEYFRRSYRDSPSFRSLVQIWRARILGLSGKKSPSGAR</sequence>
<comment type="caution">
    <text evidence="2">The sequence shown here is derived from an EMBL/GenBank/DDBJ whole genome shotgun (WGS) entry which is preliminary data.</text>
</comment>
<proteinExistence type="predicted"/>
<dbReference type="InterPro" id="IPR029044">
    <property type="entry name" value="Nucleotide-diphossugar_trans"/>
</dbReference>
<dbReference type="Gene3D" id="3.90.550.10">
    <property type="entry name" value="Spore Coat Polysaccharide Biosynthesis Protein SpsA, Chain A"/>
    <property type="match status" value="1"/>
</dbReference>
<gene>
    <name evidence="2" type="ORF">ACFOGP_24150</name>
</gene>
<reference evidence="3" key="1">
    <citation type="journal article" date="2019" name="Int. J. Syst. Evol. Microbiol.">
        <title>The Global Catalogue of Microorganisms (GCM) 10K type strain sequencing project: providing services to taxonomists for standard genome sequencing and annotation.</title>
        <authorList>
            <consortium name="The Broad Institute Genomics Platform"/>
            <consortium name="The Broad Institute Genome Sequencing Center for Infectious Disease"/>
            <person name="Wu L."/>
            <person name="Ma J."/>
        </authorList>
    </citation>
    <scope>NUCLEOTIDE SEQUENCE [LARGE SCALE GENOMIC DNA]</scope>
    <source>
        <strain evidence="3">KCTC 52366</strain>
    </source>
</reference>
<name>A0ABV7GZR5_9RHOB</name>
<organism evidence="2 3">
    <name type="scientific">Psychromarinibacter halotolerans</name>
    <dbReference type="NCBI Taxonomy" id="1775175"/>
    <lineage>
        <taxon>Bacteria</taxon>
        <taxon>Pseudomonadati</taxon>
        <taxon>Pseudomonadota</taxon>
        <taxon>Alphaproteobacteria</taxon>
        <taxon>Rhodobacterales</taxon>
        <taxon>Paracoccaceae</taxon>
        <taxon>Psychromarinibacter</taxon>
    </lineage>
</organism>
<evidence type="ECO:0000259" key="1">
    <source>
        <dbReference type="Pfam" id="PF00535"/>
    </source>
</evidence>
<dbReference type="EMBL" id="JBHRTB010000010">
    <property type="protein sequence ID" value="MFC3145836.1"/>
    <property type="molecule type" value="Genomic_DNA"/>
</dbReference>
<dbReference type="RefSeq" id="WP_275632783.1">
    <property type="nucleotide sequence ID" value="NZ_JARGYD010000003.1"/>
</dbReference>
<protein>
    <submittedName>
        <fullName evidence="2">Glycosyltransferase family 2 protein</fullName>
    </submittedName>
</protein>
<evidence type="ECO:0000313" key="3">
    <source>
        <dbReference type="Proteomes" id="UP001595632"/>
    </source>
</evidence>
<dbReference type="PANTHER" id="PTHR43685">
    <property type="entry name" value="GLYCOSYLTRANSFERASE"/>
    <property type="match status" value="1"/>
</dbReference>
<dbReference type="InterPro" id="IPR001173">
    <property type="entry name" value="Glyco_trans_2-like"/>
</dbReference>
<keyword evidence="3" id="KW-1185">Reference proteome</keyword>
<accession>A0ABV7GZR5</accession>
<dbReference type="Pfam" id="PF00535">
    <property type="entry name" value="Glycos_transf_2"/>
    <property type="match status" value="1"/>
</dbReference>
<dbReference type="InterPro" id="IPR050834">
    <property type="entry name" value="Glycosyltransf_2"/>
</dbReference>
<dbReference type="PANTHER" id="PTHR43685:SF2">
    <property type="entry name" value="GLYCOSYLTRANSFERASE 2-LIKE DOMAIN-CONTAINING PROTEIN"/>
    <property type="match status" value="1"/>
</dbReference>